<evidence type="ECO:0000256" key="5">
    <source>
        <dbReference type="ARBA" id="ARBA00022737"/>
    </source>
</evidence>
<dbReference type="GO" id="GO:0008528">
    <property type="term" value="F:G protein-coupled peptide receptor activity"/>
    <property type="evidence" value="ECO:0007669"/>
    <property type="project" value="TreeGrafter"/>
</dbReference>
<feature type="signal peptide" evidence="15">
    <location>
        <begin position="1"/>
        <end position="18"/>
    </location>
</feature>
<dbReference type="InterPro" id="IPR032675">
    <property type="entry name" value="LRR_dom_sf"/>
</dbReference>
<dbReference type="FunFam" id="4.10.400.10:FF:000014">
    <property type="entry name" value="Relaxin family peptide receptor 1"/>
    <property type="match status" value="1"/>
</dbReference>
<dbReference type="InterPro" id="IPR002172">
    <property type="entry name" value="LDrepeatLR_classA_rpt"/>
</dbReference>
<dbReference type="GeneID" id="116942829"/>
<feature type="transmembrane region" description="Helical" evidence="14">
    <location>
        <begin position="569"/>
        <end position="591"/>
    </location>
</feature>
<evidence type="ECO:0000256" key="3">
    <source>
        <dbReference type="ARBA" id="ARBA00022614"/>
    </source>
</evidence>
<dbReference type="InterPro" id="IPR023415">
    <property type="entry name" value="LDLR_class-A_CS"/>
</dbReference>
<reference evidence="18" key="1">
    <citation type="submission" date="2025-08" db="UniProtKB">
        <authorList>
            <consortium name="RefSeq"/>
        </authorList>
    </citation>
    <scope>IDENTIFICATION</scope>
    <source>
        <tissue evidence="18">Sperm</tissue>
    </source>
</reference>
<dbReference type="SUPFAM" id="SSF81321">
    <property type="entry name" value="Family A G protein-coupled receptor-like"/>
    <property type="match status" value="1"/>
</dbReference>
<dbReference type="InterPro" id="IPR000276">
    <property type="entry name" value="GPCR_Rhodpsn"/>
</dbReference>
<evidence type="ECO:0000259" key="16">
    <source>
        <dbReference type="PROSITE" id="PS50262"/>
    </source>
</evidence>
<comment type="subcellular location">
    <subcellularLocation>
        <location evidence="1">Cell membrane</location>
        <topology evidence="1">Multi-pass membrane protein</topology>
    </subcellularLocation>
</comment>
<protein>
    <submittedName>
        <fullName evidence="18">Relaxin receptor 1 isoform X1</fullName>
    </submittedName>
</protein>
<dbReference type="PROSITE" id="PS50262">
    <property type="entry name" value="G_PROTEIN_RECEP_F1_2"/>
    <property type="match status" value="1"/>
</dbReference>
<dbReference type="InterPro" id="IPR008112">
    <property type="entry name" value="Relaxin_rcpt"/>
</dbReference>
<dbReference type="Gene3D" id="4.10.400.10">
    <property type="entry name" value="Low-density Lipoprotein Receptor"/>
    <property type="match status" value="1"/>
</dbReference>
<evidence type="ECO:0000256" key="1">
    <source>
        <dbReference type="ARBA" id="ARBA00004651"/>
    </source>
</evidence>
<feature type="chain" id="PRO_5042477311" evidence="15">
    <location>
        <begin position="19"/>
        <end position="838"/>
    </location>
</feature>
<keyword evidence="5" id="KW-0677">Repeat</keyword>
<dbReference type="CTD" id="59350"/>
<dbReference type="InterPro" id="IPR001611">
    <property type="entry name" value="Leu-rich_rpt"/>
</dbReference>
<dbReference type="CDD" id="cd00112">
    <property type="entry name" value="LDLa"/>
    <property type="match status" value="1"/>
</dbReference>
<keyword evidence="9 13" id="KW-1015">Disulfide bond</keyword>
<dbReference type="SUPFAM" id="SSF57424">
    <property type="entry name" value="LDL receptor-like module"/>
    <property type="match status" value="1"/>
</dbReference>
<keyword evidence="2" id="KW-1003">Cell membrane</keyword>
<keyword evidence="6 14" id="KW-1133">Transmembrane helix</keyword>
<feature type="transmembrane region" description="Helical" evidence="14">
    <location>
        <begin position="478"/>
        <end position="499"/>
    </location>
</feature>
<organism evidence="17 18">
    <name type="scientific">Petromyzon marinus</name>
    <name type="common">Sea lamprey</name>
    <dbReference type="NCBI Taxonomy" id="7757"/>
    <lineage>
        <taxon>Eukaryota</taxon>
        <taxon>Metazoa</taxon>
        <taxon>Chordata</taxon>
        <taxon>Craniata</taxon>
        <taxon>Vertebrata</taxon>
        <taxon>Cyclostomata</taxon>
        <taxon>Hyperoartia</taxon>
        <taxon>Petromyzontiformes</taxon>
        <taxon>Petromyzontidae</taxon>
        <taxon>Petromyzon</taxon>
    </lineage>
</organism>
<feature type="disulfide bond" evidence="13">
    <location>
        <begin position="42"/>
        <end position="57"/>
    </location>
</feature>
<keyword evidence="10 18" id="KW-0675">Receptor</keyword>
<dbReference type="GO" id="GO:0009755">
    <property type="term" value="P:hormone-mediated signaling pathway"/>
    <property type="evidence" value="ECO:0007669"/>
    <property type="project" value="TreeGrafter"/>
</dbReference>
<dbReference type="InterPro" id="IPR017452">
    <property type="entry name" value="GPCR_Rhodpsn_7TM"/>
</dbReference>
<proteinExistence type="predicted"/>
<dbReference type="FunFam" id="3.80.10.10:FF:000434">
    <property type="entry name" value="Relaxin family peptide receptor 1"/>
    <property type="match status" value="1"/>
</dbReference>
<dbReference type="PRINTS" id="PR01739">
    <property type="entry name" value="RELAXINR"/>
</dbReference>
<evidence type="ECO:0000256" key="13">
    <source>
        <dbReference type="PROSITE-ProRule" id="PRU00124"/>
    </source>
</evidence>
<keyword evidence="12" id="KW-0807">Transducer</keyword>
<evidence type="ECO:0000256" key="8">
    <source>
        <dbReference type="ARBA" id="ARBA00023136"/>
    </source>
</evidence>
<evidence type="ECO:0000256" key="9">
    <source>
        <dbReference type="ARBA" id="ARBA00023157"/>
    </source>
</evidence>
<keyword evidence="3" id="KW-0433">Leucine-rich repeat</keyword>
<keyword evidence="11" id="KW-0325">Glycoprotein</keyword>
<dbReference type="Gene3D" id="1.20.1070.10">
    <property type="entry name" value="Rhodopsin 7-helix transmembrane proteins"/>
    <property type="match status" value="1"/>
</dbReference>
<dbReference type="GO" id="GO:0005886">
    <property type="term" value="C:plasma membrane"/>
    <property type="evidence" value="ECO:0007669"/>
    <property type="project" value="UniProtKB-SubCell"/>
</dbReference>
<dbReference type="PROSITE" id="PS51450">
    <property type="entry name" value="LRR"/>
    <property type="match status" value="2"/>
</dbReference>
<evidence type="ECO:0000256" key="15">
    <source>
        <dbReference type="SAM" id="SignalP"/>
    </source>
</evidence>
<gene>
    <name evidence="18" type="primary">RXFP1</name>
</gene>
<evidence type="ECO:0000313" key="17">
    <source>
        <dbReference type="Proteomes" id="UP001318040"/>
    </source>
</evidence>
<dbReference type="Pfam" id="PF00057">
    <property type="entry name" value="Ldl_recept_a"/>
    <property type="match status" value="1"/>
</dbReference>
<dbReference type="SMART" id="SM00192">
    <property type="entry name" value="LDLa"/>
    <property type="match status" value="1"/>
</dbReference>
<evidence type="ECO:0000256" key="10">
    <source>
        <dbReference type="ARBA" id="ARBA00023170"/>
    </source>
</evidence>
<accession>A0AAJ7T4F6</accession>
<evidence type="ECO:0000313" key="18">
    <source>
        <dbReference type="RefSeq" id="XP_032811062.1"/>
    </source>
</evidence>
<evidence type="ECO:0000256" key="12">
    <source>
        <dbReference type="ARBA" id="ARBA00023224"/>
    </source>
</evidence>
<evidence type="ECO:0000256" key="4">
    <source>
        <dbReference type="ARBA" id="ARBA00022692"/>
    </source>
</evidence>
<dbReference type="SUPFAM" id="SSF52058">
    <property type="entry name" value="L domain-like"/>
    <property type="match status" value="1"/>
</dbReference>
<dbReference type="PRINTS" id="PR00237">
    <property type="entry name" value="GPCRRHODOPSN"/>
</dbReference>
<dbReference type="Pfam" id="PF13855">
    <property type="entry name" value="LRR_8"/>
    <property type="match status" value="2"/>
</dbReference>
<sequence>MLLLLHFAMGVLICGVVAWQCPLGHFPCGNLSDVCLPQPLHCNNVVDCGNGADEENCGDNSGWPQLFDKFFGVMSPYSRKGKLTECLLEIYPKSCTCQGKELDCDGLNLRSIPNAPPNITVFSLQKNRLRTLPAFVFRRYASLEKLYLQNNQIRSVSSRAFSGLHNLTRLYLSHNHITVLKPRVFQDLRWLEWLIIDNNRLIKISQKSFLGLQSLVMLVLLNNTLHELPRKSICKGMPQLNWFDLEGNQIQSVRNSTFLGCDQLTVLVLQRNALSLLGENTFSPLKKLGELDISANKIQKLPLNIFQNLQELSNLNLSYNPSLSIHSQQFDFLKSLESLSMEGIEINNIQNRMFKPLRALSHIYFKKFQYCGYAPHVRSCKPNTDGISSFEDLLANVVLRVFVWVVAFATCFGNLFVVCMRTYIRAENQLHALSIKSLCCADCLMGIYLFFVGAYDLRYRGEYNRHAQLWMASVPCRIMGSLAMLSTEVSVLLLTYLTIEKYLCIVFPFSNFRPKRCRTFSVLTAIWLLGFAVAFTPLWNEDFFGNYYGRNGVCFPLHSDQTERPGAQAYSVAIFLGVNLIAFVTIVFCYISMFCSVRRTGLQTAELCNRISKEIGIAKRFFFIVFTDALCWLPIFLLKLLSLLHAEIPGSITSWVVIFILPINSALNPILYTLTTRYFREKVRHLLRERWRRRSELSEAAASAAANGAVAGTAASAGGAQSVPPSASQGHAKVGFTSSLIWLETFDGKTSGATVASTTIVTTNGGAAGQAMAGAATAGVAAATAMTTTGASGATPRSSSSSSSSSSTSTVALCRFSFLKRFSNIDQIILPPPPPRGT</sequence>
<feature type="transmembrane region" description="Helical" evidence="14">
    <location>
        <begin position="401"/>
        <end position="423"/>
    </location>
</feature>
<comment type="caution">
    <text evidence="13">Lacks conserved residue(s) required for the propagation of feature annotation.</text>
</comment>
<dbReference type="SMART" id="SM00369">
    <property type="entry name" value="LRR_TYP"/>
    <property type="match status" value="9"/>
</dbReference>
<dbReference type="Pfam" id="PF00001">
    <property type="entry name" value="7tm_1"/>
    <property type="match status" value="1"/>
</dbReference>
<dbReference type="GO" id="GO:0007189">
    <property type="term" value="P:adenylate cyclase-activating G protein-coupled receptor signaling pathway"/>
    <property type="evidence" value="ECO:0007669"/>
    <property type="project" value="TreeGrafter"/>
</dbReference>
<evidence type="ECO:0000256" key="7">
    <source>
        <dbReference type="ARBA" id="ARBA00023040"/>
    </source>
</evidence>
<keyword evidence="7" id="KW-0297">G-protein coupled receptor</keyword>
<evidence type="ECO:0000256" key="14">
    <source>
        <dbReference type="SAM" id="Phobius"/>
    </source>
</evidence>
<name>A0AAJ7T4F6_PETMA</name>
<dbReference type="PROSITE" id="PS01209">
    <property type="entry name" value="LDLRA_1"/>
    <property type="match status" value="1"/>
</dbReference>
<dbReference type="KEGG" id="pmrn:116942829"/>
<dbReference type="PANTHER" id="PTHR24372">
    <property type="entry name" value="GLYCOPROTEIN HORMONE RECEPTOR"/>
    <property type="match status" value="1"/>
</dbReference>
<dbReference type="RefSeq" id="XP_032811062.1">
    <property type="nucleotide sequence ID" value="XM_032955171.1"/>
</dbReference>
<feature type="domain" description="G-protein coupled receptors family 1 profile" evidence="16">
    <location>
        <begin position="413"/>
        <end position="672"/>
    </location>
</feature>
<evidence type="ECO:0000256" key="2">
    <source>
        <dbReference type="ARBA" id="ARBA00022475"/>
    </source>
</evidence>
<keyword evidence="17" id="KW-1185">Reference proteome</keyword>
<feature type="transmembrane region" description="Helical" evidence="14">
    <location>
        <begin position="652"/>
        <end position="674"/>
    </location>
</feature>
<dbReference type="InterPro" id="IPR036055">
    <property type="entry name" value="LDL_receptor-like_sf"/>
</dbReference>
<feature type="transmembrane region" description="Helical" evidence="14">
    <location>
        <begin position="621"/>
        <end position="646"/>
    </location>
</feature>
<dbReference type="SMART" id="SM00365">
    <property type="entry name" value="LRR_SD22"/>
    <property type="match status" value="3"/>
</dbReference>
<dbReference type="Proteomes" id="UP001318040">
    <property type="component" value="Chromosome 16"/>
</dbReference>
<dbReference type="AlphaFoldDB" id="A0AAJ7T4F6"/>
<dbReference type="Gene3D" id="3.80.10.10">
    <property type="entry name" value="Ribonuclease Inhibitor"/>
    <property type="match status" value="2"/>
</dbReference>
<dbReference type="PANTHER" id="PTHR24372:SF80">
    <property type="entry name" value="FI21465P1-RELATED"/>
    <property type="match status" value="1"/>
</dbReference>
<keyword evidence="4 14" id="KW-0812">Transmembrane</keyword>
<evidence type="ECO:0000256" key="6">
    <source>
        <dbReference type="ARBA" id="ARBA00022989"/>
    </source>
</evidence>
<feature type="transmembrane region" description="Helical" evidence="14">
    <location>
        <begin position="520"/>
        <end position="539"/>
    </location>
</feature>
<dbReference type="InterPro" id="IPR003591">
    <property type="entry name" value="Leu-rich_rpt_typical-subtyp"/>
</dbReference>
<feature type="transmembrane region" description="Helical" evidence="14">
    <location>
        <begin position="435"/>
        <end position="455"/>
    </location>
</feature>
<dbReference type="PROSITE" id="PS50068">
    <property type="entry name" value="LDLRA_2"/>
    <property type="match status" value="1"/>
</dbReference>
<keyword evidence="8 14" id="KW-0472">Membrane</keyword>
<evidence type="ECO:0000256" key="11">
    <source>
        <dbReference type="ARBA" id="ARBA00023180"/>
    </source>
</evidence>
<dbReference type="FunFam" id="1.20.1070.10:FF:000023">
    <property type="entry name" value="Relaxin family peptide receptor 1"/>
    <property type="match status" value="1"/>
</dbReference>
<dbReference type="FunFam" id="3.80.10.10:FF:000207">
    <property type="entry name" value="Relaxin family peptide receptor 2"/>
    <property type="match status" value="1"/>
</dbReference>
<keyword evidence="15" id="KW-0732">Signal</keyword>